<name>A0AAQ4EFG4_AMBAM</name>
<accession>A0AAQ4EFG4</accession>
<comment type="caution">
    <text evidence="1">The sequence shown here is derived from an EMBL/GenBank/DDBJ whole genome shotgun (WGS) entry which is preliminary data.</text>
</comment>
<gene>
    <name evidence="1" type="ORF">V5799_011941</name>
</gene>
<reference evidence="1 2" key="1">
    <citation type="journal article" date="2023" name="Arcadia Sci">
        <title>De novo assembly of a long-read Amblyomma americanum tick genome.</title>
        <authorList>
            <person name="Chou S."/>
            <person name="Poskanzer K.E."/>
            <person name="Rollins M."/>
            <person name="Thuy-Boun P.S."/>
        </authorList>
    </citation>
    <scope>NUCLEOTIDE SEQUENCE [LARGE SCALE GENOMIC DNA]</scope>
    <source>
        <strain evidence="1">F_SG_1</strain>
        <tissue evidence="1">Salivary glands</tissue>
    </source>
</reference>
<dbReference type="AlphaFoldDB" id="A0AAQ4EFG4"/>
<proteinExistence type="predicted"/>
<protein>
    <submittedName>
        <fullName evidence="1">Uncharacterized protein</fullName>
    </submittedName>
</protein>
<keyword evidence="2" id="KW-1185">Reference proteome</keyword>
<sequence length="87" mass="9597">MDPHCAAANADGRSPRGFPEGVVLHFRRGGARIRSAGGCSSERHLRVAAPTPREETWALCHVVWEERLPPAPGLRPRLFSMSDRGRI</sequence>
<organism evidence="1 2">
    <name type="scientific">Amblyomma americanum</name>
    <name type="common">Lone star tick</name>
    <dbReference type="NCBI Taxonomy" id="6943"/>
    <lineage>
        <taxon>Eukaryota</taxon>
        <taxon>Metazoa</taxon>
        <taxon>Ecdysozoa</taxon>
        <taxon>Arthropoda</taxon>
        <taxon>Chelicerata</taxon>
        <taxon>Arachnida</taxon>
        <taxon>Acari</taxon>
        <taxon>Parasitiformes</taxon>
        <taxon>Ixodida</taxon>
        <taxon>Ixodoidea</taxon>
        <taxon>Ixodidae</taxon>
        <taxon>Amblyomminae</taxon>
        <taxon>Amblyomma</taxon>
    </lineage>
</organism>
<evidence type="ECO:0000313" key="1">
    <source>
        <dbReference type="EMBL" id="KAK8773527.1"/>
    </source>
</evidence>
<dbReference type="Proteomes" id="UP001321473">
    <property type="component" value="Unassembled WGS sequence"/>
</dbReference>
<evidence type="ECO:0000313" key="2">
    <source>
        <dbReference type="Proteomes" id="UP001321473"/>
    </source>
</evidence>
<dbReference type="EMBL" id="JARKHS020016757">
    <property type="protein sequence ID" value="KAK8773527.1"/>
    <property type="molecule type" value="Genomic_DNA"/>
</dbReference>